<evidence type="ECO:0000256" key="1">
    <source>
        <dbReference type="SAM" id="Phobius"/>
    </source>
</evidence>
<reference evidence="2 3" key="1">
    <citation type="journal article" date="2016" name="Sci. Rep.">
        <title>Complete genome sequence and transcriptomic analysis of a novel marine strain Bacillus weihaiensis reveals the mechanism of brown algae degradation.</title>
        <authorList>
            <person name="Zhu Y."/>
            <person name="Chen P."/>
            <person name="Bao Y."/>
            <person name="Men Y."/>
            <person name="Zeng Y."/>
            <person name="Yang J."/>
            <person name="Sun J."/>
            <person name="Sun Y."/>
        </authorList>
    </citation>
    <scope>NUCLEOTIDE SEQUENCE [LARGE SCALE GENOMIC DNA]</scope>
    <source>
        <strain evidence="2 3">Alg07</strain>
    </source>
</reference>
<dbReference type="STRING" id="1547283.A9C19_04695"/>
<proteinExistence type="predicted"/>
<dbReference type="Proteomes" id="UP000181936">
    <property type="component" value="Chromosome"/>
</dbReference>
<sequence>MSVFVALIIFSLAFYLFYRVKAYRSNKYVEKKWLSSKASIALGLFVTFFGVNQFFLNRSTISLVIGSIFILIGVASAWAGYRAYKHYLPQAVEEAKQQNAK</sequence>
<accession>A0A1L3MPE2</accession>
<dbReference type="KEGG" id="bwh:A9C19_04695"/>
<dbReference type="Pfam" id="PF14007">
    <property type="entry name" value="YtpI"/>
    <property type="match status" value="1"/>
</dbReference>
<evidence type="ECO:0008006" key="4">
    <source>
        <dbReference type="Google" id="ProtNLM"/>
    </source>
</evidence>
<keyword evidence="1" id="KW-0472">Membrane</keyword>
<feature type="transmembrane region" description="Helical" evidence="1">
    <location>
        <begin position="38"/>
        <end position="56"/>
    </location>
</feature>
<dbReference type="RefSeq" id="WP_072578888.1">
    <property type="nucleotide sequence ID" value="NZ_CP016020.1"/>
</dbReference>
<organism evidence="2 3">
    <name type="scientific">Bacillus weihaiensis</name>
    <dbReference type="NCBI Taxonomy" id="1547283"/>
    <lineage>
        <taxon>Bacteria</taxon>
        <taxon>Bacillati</taxon>
        <taxon>Bacillota</taxon>
        <taxon>Bacilli</taxon>
        <taxon>Bacillales</taxon>
        <taxon>Bacillaceae</taxon>
        <taxon>Bacillus</taxon>
    </lineage>
</organism>
<name>A0A1L3MPE2_9BACI</name>
<gene>
    <name evidence="2" type="ORF">A9C19_04695</name>
</gene>
<protein>
    <recommendedName>
        <fullName evidence="4">YtpI-like protein</fullName>
    </recommendedName>
</protein>
<dbReference type="EMBL" id="CP016020">
    <property type="protein sequence ID" value="APH04094.1"/>
    <property type="molecule type" value="Genomic_DNA"/>
</dbReference>
<evidence type="ECO:0000313" key="2">
    <source>
        <dbReference type="EMBL" id="APH04094.1"/>
    </source>
</evidence>
<keyword evidence="1" id="KW-0812">Transmembrane</keyword>
<keyword evidence="3" id="KW-1185">Reference proteome</keyword>
<dbReference type="AlphaFoldDB" id="A0A1L3MPE2"/>
<feature type="transmembrane region" description="Helical" evidence="1">
    <location>
        <begin position="63"/>
        <end position="81"/>
    </location>
</feature>
<evidence type="ECO:0000313" key="3">
    <source>
        <dbReference type="Proteomes" id="UP000181936"/>
    </source>
</evidence>
<dbReference type="OrthoDB" id="2453019at2"/>
<keyword evidence="1" id="KW-1133">Transmembrane helix</keyword>
<dbReference type="InterPro" id="IPR025618">
    <property type="entry name" value="YtpI"/>
</dbReference>